<dbReference type="RefSeq" id="WP_187668735.1">
    <property type="nucleotide sequence ID" value="NZ_CP014692.1"/>
</dbReference>
<evidence type="ECO:0000313" key="2">
    <source>
        <dbReference type="EMBL" id="AQS86375.1"/>
    </source>
</evidence>
<dbReference type="AlphaFoldDB" id="A0A1U9KKR5"/>
<organism evidence="2 3">
    <name type="scientific">Acetobacter aceti</name>
    <dbReference type="NCBI Taxonomy" id="435"/>
    <lineage>
        <taxon>Bacteria</taxon>
        <taxon>Pseudomonadati</taxon>
        <taxon>Pseudomonadota</taxon>
        <taxon>Alphaproteobacteria</taxon>
        <taxon>Acetobacterales</taxon>
        <taxon>Acetobacteraceae</taxon>
        <taxon>Acetobacter</taxon>
        <taxon>Acetobacter subgen. Acetobacter</taxon>
    </lineage>
</organism>
<sequence length="248" mass="29193">MNIKIYVATHKEFNPPHDDNYMPIYVGKELSETDSPFSGDNTGDNISALNKSFCELTALYWIWKNDLSSDYVGVVHYRRYFSKHHHGINKYITGKDGSYVHLGEGPEIAASNDFGELTDGVDLILPTREHVGNILENYGACHHVEDMYLVRDVIKKIHNEYLDAYDFTMKNVTHIYTRNMAITRKEIFSEYCEWLFSILFTLKNMNFYRNYDSYQKRIFGFISERIFNVWLLKNRDRLCIGERHIINL</sequence>
<evidence type="ECO:0000313" key="3">
    <source>
        <dbReference type="Proteomes" id="UP000188937"/>
    </source>
</evidence>
<dbReference type="Pfam" id="PF14393">
    <property type="entry name" value="DUF4422"/>
    <property type="match status" value="1"/>
</dbReference>
<feature type="domain" description="DUF4422" evidence="1">
    <location>
        <begin position="4"/>
        <end position="234"/>
    </location>
</feature>
<dbReference type="STRING" id="435.A0U92_08970"/>
<name>A0A1U9KKR5_ACEAC</name>
<dbReference type="KEGG" id="aace:A0U92_08970"/>
<keyword evidence="3" id="KW-1185">Reference proteome</keyword>
<dbReference type="InterPro" id="IPR025536">
    <property type="entry name" value="DUF4422"/>
</dbReference>
<dbReference type="EMBL" id="CP014692">
    <property type="protein sequence ID" value="AQS86375.1"/>
    <property type="molecule type" value="Genomic_DNA"/>
</dbReference>
<evidence type="ECO:0000259" key="1">
    <source>
        <dbReference type="Pfam" id="PF14393"/>
    </source>
</evidence>
<protein>
    <recommendedName>
        <fullName evidence="1">DUF4422 domain-containing protein</fullName>
    </recommendedName>
</protein>
<dbReference type="Proteomes" id="UP000188937">
    <property type="component" value="Chromosome"/>
</dbReference>
<gene>
    <name evidence="2" type="ORF">A0U92_08970</name>
</gene>
<proteinExistence type="predicted"/>
<reference evidence="2 3" key="1">
    <citation type="submission" date="2016-03" db="EMBL/GenBank/DDBJ databases">
        <title>Acetic acid bacteria sequencing.</title>
        <authorList>
            <person name="Brandt J."/>
            <person name="Jakob F."/>
            <person name="Vogel R.F."/>
        </authorList>
    </citation>
    <scope>NUCLEOTIDE SEQUENCE [LARGE SCALE GENOMIC DNA]</scope>
    <source>
        <strain evidence="2 3">TMW2.1153</strain>
    </source>
</reference>
<accession>A0A1U9KKR5</accession>